<dbReference type="EMBL" id="JARBHB010000004">
    <property type="protein sequence ID" value="KAJ8887075.1"/>
    <property type="molecule type" value="Genomic_DNA"/>
</dbReference>
<proteinExistence type="predicted"/>
<sequence>MKGGMPQLKLSHNYMYQVQGVLHISPRKTYNLVVRTPEGMGFWENKMVTKLLTFFYVSLLPEIIDPRHPRNMPIRERPHITYAQEAKREKKKSEIRAAVETTKIM</sequence>
<reference evidence="2 3" key="1">
    <citation type="submission" date="2023-02" db="EMBL/GenBank/DDBJ databases">
        <title>LHISI_Scaffold_Assembly.</title>
        <authorList>
            <person name="Stuart O.P."/>
            <person name="Cleave R."/>
            <person name="Magrath M.J.L."/>
            <person name="Mikheyev A.S."/>
        </authorList>
    </citation>
    <scope>NUCLEOTIDE SEQUENCE [LARGE SCALE GENOMIC DNA]</scope>
    <source>
        <strain evidence="2">Daus_M_001</strain>
        <tissue evidence="2">Leg muscle</tissue>
    </source>
</reference>
<evidence type="ECO:0000256" key="1">
    <source>
        <dbReference type="SAM" id="MobiDB-lite"/>
    </source>
</evidence>
<protein>
    <submittedName>
        <fullName evidence="2">Uncharacterized protein</fullName>
    </submittedName>
</protein>
<accession>A0ABQ9HS23</accession>
<organism evidence="2 3">
    <name type="scientific">Dryococelus australis</name>
    <dbReference type="NCBI Taxonomy" id="614101"/>
    <lineage>
        <taxon>Eukaryota</taxon>
        <taxon>Metazoa</taxon>
        <taxon>Ecdysozoa</taxon>
        <taxon>Arthropoda</taxon>
        <taxon>Hexapoda</taxon>
        <taxon>Insecta</taxon>
        <taxon>Pterygota</taxon>
        <taxon>Neoptera</taxon>
        <taxon>Polyneoptera</taxon>
        <taxon>Phasmatodea</taxon>
        <taxon>Verophasmatodea</taxon>
        <taxon>Anareolatae</taxon>
        <taxon>Phasmatidae</taxon>
        <taxon>Eurycanthinae</taxon>
        <taxon>Dryococelus</taxon>
    </lineage>
</organism>
<keyword evidence="3" id="KW-1185">Reference proteome</keyword>
<evidence type="ECO:0000313" key="3">
    <source>
        <dbReference type="Proteomes" id="UP001159363"/>
    </source>
</evidence>
<feature type="compositionally biased region" description="Basic and acidic residues" evidence="1">
    <location>
        <begin position="83"/>
        <end position="97"/>
    </location>
</feature>
<gene>
    <name evidence="2" type="ORF">PR048_013290</name>
</gene>
<evidence type="ECO:0000313" key="2">
    <source>
        <dbReference type="EMBL" id="KAJ8887075.1"/>
    </source>
</evidence>
<feature type="region of interest" description="Disordered" evidence="1">
    <location>
        <begin position="83"/>
        <end position="105"/>
    </location>
</feature>
<comment type="caution">
    <text evidence="2">The sequence shown here is derived from an EMBL/GenBank/DDBJ whole genome shotgun (WGS) entry which is preliminary data.</text>
</comment>
<name>A0ABQ9HS23_9NEOP</name>
<dbReference type="Proteomes" id="UP001159363">
    <property type="component" value="Chromosome X"/>
</dbReference>